<dbReference type="Pfam" id="PF20240">
    <property type="entry name" value="DUF6597"/>
    <property type="match status" value="1"/>
</dbReference>
<keyword evidence="6" id="KW-1185">Reference proteome</keyword>
<evidence type="ECO:0000256" key="3">
    <source>
        <dbReference type="ARBA" id="ARBA00023163"/>
    </source>
</evidence>
<dbReference type="SUPFAM" id="SSF46689">
    <property type="entry name" value="Homeodomain-like"/>
    <property type="match status" value="1"/>
</dbReference>
<dbReference type="InterPro" id="IPR050204">
    <property type="entry name" value="AraC_XylS_family_regulators"/>
</dbReference>
<dbReference type="RefSeq" id="WP_119850281.1">
    <property type="nucleotide sequence ID" value="NZ_CP032412.1"/>
</dbReference>
<dbReference type="PROSITE" id="PS01124">
    <property type="entry name" value="HTH_ARAC_FAMILY_2"/>
    <property type="match status" value="1"/>
</dbReference>
<evidence type="ECO:0000259" key="4">
    <source>
        <dbReference type="PROSITE" id="PS01124"/>
    </source>
</evidence>
<dbReference type="InterPro" id="IPR018062">
    <property type="entry name" value="HTH_AraC-typ_CS"/>
</dbReference>
<dbReference type="GO" id="GO:0043565">
    <property type="term" value="F:sequence-specific DNA binding"/>
    <property type="evidence" value="ECO:0007669"/>
    <property type="project" value="InterPro"/>
</dbReference>
<dbReference type="SMART" id="SM00342">
    <property type="entry name" value="HTH_ARAC"/>
    <property type="match status" value="1"/>
</dbReference>
<feature type="domain" description="HTH araC/xylS-type" evidence="4">
    <location>
        <begin position="164"/>
        <end position="265"/>
    </location>
</feature>
<keyword evidence="1" id="KW-0805">Transcription regulation</keyword>
<keyword evidence="3" id="KW-0804">Transcription</keyword>
<dbReference type="Proteomes" id="UP000266552">
    <property type="component" value="Chromosome"/>
</dbReference>
<reference evidence="5 6" key="1">
    <citation type="submission" date="2018-09" db="EMBL/GenBank/DDBJ databases">
        <title>Genome Sequence of Paenibacillus lautus Strain E7593-69, Azo Dye-Degrading Bacteria, Isolated from Commercial Tattoo Inks.</title>
        <authorList>
            <person name="Nho S.W."/>
            <person name="Kim S.-J."/>
            <person name="Kweon O."/>
            <person name="Cerniglia C.E."/>
        </authorList>
    </citation>
    <scope>NUCLEOTIDE SEQUENCE [LARGE SCALE GENOMIC DNA]</scope>
    <source>
        <strain evidence="5 6">E7593-69</strain>
    </source>
</reference>
<evidence type="ECO:0000256" key="1">
    <source>
        <dbReference type="ARBA" id="ARBA00023015"/>
    </source>
</evidence>
<gene>
    <name evidence="5" type="ORF">D5F53_27005</name>
</gene>
<dbReference type="InterPro" id="IPR009057">
    <property type="entry name" value="Homeodomain-like_sf"/>
</dbReference>
<dbReference type="EMBL" id="CP032412">
    <property type="protein sequence ID" value="AYB46736.1"/>
    <property type="molecule type" value="Genomic_DNA"/>
</dbReference>
<dbReference type="Pfam" id="PF12833">
    <property type="entry name" value="HTH_18"/>
    <property type="match status" value="1"/>
</dbReference>
<dbReference type="PANTHER" id="PTHR46796:SF13">
    <property type="entry name" value="HTH-TYPE TRANSCRIPTIONAL ACTIVATOR RHAS"/>
    <property type="match status" value="1"/>
</dbReference>
<evidence type="ECO:0000313" key="5">
    <source>
        <dbReference type="EMBL" id="AYB46736.1"/>
    </source>
</evidence>
<sequence length="268" mass="31178">MIQRSHQPSLGILNTQKAGEKFQLLRVPPSEDLSHFIKHYWIIHWDLTGQEPHQQDVVPNPCANLVVQSRRTAFYGVSSTRHSHHLEGKGQVFGVKFRPGGFHPFANIAMDRLTDSSIGTMEILQVEPHMLEEQLLTAEEPEHKVQRMEELFRRVRPDNDESIERINAIVDEIHRNRDILRVEQLSDGFRMSPRSLQRLFKSYVGVSPKWVIRLYRLQNAAEMLEGPDHQDMLKLAMDMGYYDQSHFIRDFKAVIGKTPEVYVKERSS</sequence>
<dbReference type="AlphaFoldDB" id="A0A385TSN4"/>
<dbReference type="InterPro" id="IPR046532">
    <property type="entry name" value="DUF6597"/>
</dbReference>
<accession>A0A385TSN4</accession>
<organism evidence="5 6">
    <name type="scientific">Paenibacillus lautus</name>
    <name type="common">Bacillus lautus</name>
    <dbReference type="NCBI Taxonomy" id="1401"/>
    <lineage>
        <taxon>Bacteria</taxon>
        <taxon>Bacillati</taxon>
        <taxon>Bacillota</taxon>
        <taxon>Bacilli</taxon>
        <taxon>Bacillales</taxon>
        <taxon>Paenibacillaceae</taxon>
        <taxon>Paenibacillus</taxon>
    </lineage>
</organism>
<proteinExistence type="predicted"/>
<evidence type="ECO:0000313" key="6">
    <source>
        <dbReference type="Proteomes" id="UP000266552"/>
    </source>
</evidence>
<keyword evidence="2" id="KW-0238">DNA-binding</keyword>
<dbReference type="Gene3D" id="1.10.10.60">
    <property type="entry name" value="Homeodomain-like"/>
    <property type="match status" value="1"/>
</dbReference>
<name>A0A385TSN4_PAELA</name>
<evidence type="ECO:0000256" key="2">
    <source>
        <dbReference type="ARBA" id="ARBA00023125"/>
    </source>
</evidence>
<protein>
    <submittedName>
        <fullName evidence="5">AraC family transcriptional regulator</fullName>
    </submittedName>
</protein>
<dbReference type="PROSITE" id="PS00041">
    <property type="entry name" value="HTH_ARAC_FAMILY_1"/>
    <property type="match status" value="2"/>
</dbReference>
<dbReference type="InterPro" id="IPR018060">
    <property type="entry name" value="HTH_AraC"/>
</dbReference>
<dbReference type="PANTHER" id="PTHR46796">
    <property type="entry name" value="HTH-TYPE TRANSCRIPTIONAL ACTIVATOR RHAS-RELATED"/>
    <property type="match status" value="1"/>
</dbReference>
<dbReference type="GO" id="GO:0003700">
    <property type="term" value="F:DNA-binding transcription factor activity"/>
    <property type="evidence" value="ECO:0007669"/>
    <property type="project" value="InterPro"/>
</dbReference>
<dbReference type="KEGG" id="plw:D5F53_27005"/>